<keyword evidence="10" id="KW-1185">Reference proteome</keyword>
<feature type="region of interest" description="Disordered" evidence="7">
    <location>
        <begin position="1"/>
        <end position="22"/>
    </location>
</feature>
<dbReference type="InterPro" id="IPR042098">
    <property type="entry name" value="TauD-like_sf"/>
</dbReference>
<dbReference type="GO" id="GO:0005739">
    <property type="term" value="C:mitochondrion"/>
    <property type="evidence" value="ECO:0007669"/>
    <property type="project" value="TreeGrafter"/>
</dbReference>
<comment type="caution">
    <text evidence="9">The sequence shown here is derived from an EMBL/GenBank/DDBJ whole genome shotgun (WGS) entry which is preliminary data.</text>
</comment>
<evidence type="ECO:0000256" key="5">
    <source>
        <dbReference type="ARBA" id="ARBA00023002"/>
    </source>
</evidence>
<proteinExistence type="inferred from homology"/>
<evidence type="ECO:0000256" key="6">
    <source>
        <dbReference type="ARBA" id="ARBA00023004"/>
    </source>
</evidence>
<evidence type="ECO:0000256" key="2">
    <source>
        <dbReference type="ARBA" id="ARBA00008654"/>
    </source>
</evidence>
<keyword evidence="5" id="KW-0560">Oxidoreductase</keyword>
<dbReference type="PANTHER" id="PTHR10696:SF25">
    <property type="entry name" value="OXIDOREDUCTASE AIM17-RELATED"/>
    <property type="match status" value="1"/>
</dbReference>
<organism evidence="9 10">
    <name type="scientific">Bombardia bombarda</name>
    <dbReference type="NCBI Taxonomy" id="252184"/>
    <lineage>
        <taxon>Eukaryota</taxon>
        <taxon>Fungi</taxon>
        <taxon>Dikarya</taxon>
        <taxon>Ascomycota</taxon>
        <taxon>Pezizomycotina</taxon>
        <taxon>Sordariomycetes</taxon>
        <taxon>Sordariomycetidae</taxon>
        <taxon>Sordariales</taxon>
        <taxon>Lasiosphaeriaceae</taxon>
        <taxon>Bombardia</taxon>
    </lineage>
</organism>
<dbReference type="PANTHER" id="PTHR10696">
    <property type="entry name" value="GAMMA-BUTYROBETAINE HYDROXYLASE-RELATED"/>
    <property type="match status" value="1"/>
</dbReference>
<sequence length="441" mass="49923">MSVSSGSGVPVQSLDPSSVVDDRDYHYNVSDEEHSGQKNFSTVDLPVTPQVRSAKLTDDGSLSVIWKNETTTTSEDQSIHSSVWPAATLDYWADNILTGERLSNFTPAKRTLWNRAKYNALLSHGICRITHADWTSSSNPAAFERALDQLSKTGLIFVTDVPNKEDEVERIGQRIGMLQHTFYGTTWDVKSKPRAENVAYTSQFLGLHQDLMYHEPIPRLQLLHCLANSCEGGESLFSDGVRAAYAMQIEHPELYNVLTWFSVPFHYRSKDGQHHYEAQWPTIEIDRKTKYIKGTHWAPPFQAPFRMPFPGLVEKGGFLAKWKEAAAVFHAMLASPENMVKVKLKPGECIIFDNSRVLHGRNEFKTGGEGDRWLKGTYVSPQVFTARQYRMQMEEDGRPKRRIRLRGMDGKVTIGGDQNDTTRLLKSERSQVKAMLGLLED</sequence>
<name>A0AA39WCG6_9PEZI</name>
<evidence type="ECO:0000256" key="4">
    <source>
        <dbReference type="ARBA" id="ARBA00022964"/>
    </source>
</evidence>
<dbReference type="Gene3D" id="3.60.130.10">
    <property type="entry name" value="Clavaminate synthase-like"/>
    <property type="match status" value="1"/>
</dbReference>
<accession>A0AA39WCG6</accession>
<evidence type="ECO:0000256" key="3">
    <source>
        <dbReference type="ARBA" id="ARBA00022723"/>
    </source>
</evidence>
<evidence type="ECO:0000313" key="10">
    <source>
        <dbReference type="Proteomes" id="UP001174934"/>
    </source>
</evidence>
<dbReference type="EMBL" id="JAULSR010000011">
    <property type="protein sequence ID" value="KAK0610121.1"/>
    <property type="molecule type" value="Genomic_DNA"/>
</dbReference>
<keyword evidence="4" id="KW-0223">Dioxygenase</keyword>
<dbReference type="InterPro" id="IPR003819">
    <property type="entry name" value="TauD/TfdA-like"/>
</dbReference>
<dbReference type="CDD" id="cd00250">
    <property type="entry name" value="CAS_like"/>
    <property type="match status" value="1"/>
</dbReference>
<dbReference type="GO" id="GO:0046872">
    <property type="term" value="F:metal ion binding"/>
    <property type="evidence" value="ECO:0007669"/>
    <property type="project" value="UniProtKB-KW"/>
</dbReference>
<reference evidence="9" key="1">
    <citation type="submission" date="2023-06" db="EMBL/GenBank/DDBJ databases">
        <title>Genome-scale phylogeny and comparative genomics of the fungal order Sordariales.</title>
        <authorList>
            <consortium name="Lawrence Berkeley National Laboratory"/>
            <person name="Hensen N."/>
            <person name="Bonometti L."/>
            <person name="Westerberg I."/>
            <person name="Brannstrom I.O."/>
            <person name="Guillou S."/>
            <person name="Cros-Aarteil S."/>
            <person name="Calhoun S."/>
            <person name="Haridas S."/>
            <person name="Kuo A."/>
            <person name="Mondo S."/>
            <person name="Pangilinan J."/>
            <person name="Riley R."/>
            <person name="LaButti K."/>
            <person name="Andreopoulos B."/>
            <person name="Lipzen A."/>
            <person name="Chen C."/>
            <person name="Yanf M."/>
            <person name="Daum C."/>
            <person name="Ng V."/>
            <person name="Clum A."/>
            <person name="Steindorff A."/>
            <person name="Ohm R."/>
            <person name="Martin F."/>
            <person name="Silar P."/>
            <person name="Natvig D."/>
            <person name="Lalanne C."/>
            <person name="Gautier V."/>
            <person name="Ament-velasquez S.L."/>
            <person name="Kruys A."/>
            <person name="Hutchinson M.I."/>
            <person name="Powell A.J."/>
            <person name="Barry K."/>
            <person name="Miller A.N."/>
            <person name="Grigoriev I.V."/>
            <person name="Debuchy R."/>
            <person name="Gladieux P."/>
            <person name="Thoren M.H."/>
            <person name="Johannesson H."/>
        </authorList>
    </citation>
    <scope>NUCLEOTIDE SEQUENCE</scope>
    <source>
        <strain evidence="9">SMH3391-2</strain>
    </source>
</reference>
<evidence type="ECO:0000256" key="7">
    <source>
        <dbReference type="SAM" id="MobiDB-lite"/>
    </source>
</evidence>
<dbReference type="Proteomes" id="UP001174934">
    <property type="component" value="Unassembled WGS sequence"/>
</dbReference>
<dbReference type="AlphaFoldDB" id="A0AA39WCG6"/>
<dbReference type="InterPro" id="IPR050411">
    <property type="entry name" value="AlphaKG_dependent_hydroxylases"/>
</dbReference>
<dbReference type="GO" id="GO:0045329">
    <property type="term" value="P:carnitine biosynthetic process"/>
    <property type="evidence" value="ECO:0007669"/>
    <property type="project" value="TreeGrafter"/>
</dbReference>
<feature type="domain" description="TauD/TfdA-like" evidence="8">
    <location>
        <begin position="133"/>
        <end position="378"/>
    </location>
</feature>
<gene>
    <name evidence="9" type="ORF">B0T17DRAFT_658648</name>
</gene>
<comment type="cofactor">
    <cofactor evidence="1">
        <name>Fe(2+)</name>
        <dbReference type="ChEBI" id="CHEBI:29033"/>
    </cofactor>
</comment>
<keyword evidence="6" id="KW-0408">Iron</keyword>
<evidence type="ECO:0000259" key="8">
    <source>
        <dbReference type="Pfam" id="PF02668"/>
    </source>
</evidence>
<evidence type="ECO:0000313" key="9">
    <source>
        <dbReference type="EMBL" id="KAK0610121.1"/>
    </source>
</evidence>
<protein>
    <recommendedName>
        <fullName evidence="8">TauD/TfdA-like domain-containing protein</fullName>
    </recommendedName>
</protein>
<dbReference type="SUPFAM" id="SSF51197">
    <property type="entry name" value="Clavaminate synthase-like"/>
    <property type="match status" value="1"/>
</dbReference>
<dbReference type="Pfam" id="PF02668">
    <property type="entry name" value="TauD"/>
    <property type="match status" value="1"/>
</dbReference>
<comment type="similarity">
    <text evidence="2">Belongs to the gamma-BBH/TMLD family.</text>
</comment>
<evidence type="ECO:0000256" key="1">
    <source>
        <dbReference type="ARBA" id="ARBA00001954"/>
    </source>
</evidence>
<dbReference type="GO" id="GO:0051213">
    <property type="term" value="F:dioxygenase activity"/>
    <property type="evidence" value="ECO:0007669"/>
    <property type="project" value="UniProtKB-KW"/>
</dbReference>
<keyword evidence="3" id="KW-0479">Metal-binding</keyword>